<dbReference type="InterPro" id="IPR025582">
    <property type="entry name" value="YARHG_dom"/>
</dbReference>
<reference evidence="5" key="1">
    <citation type="submission" date="2017-09" db="EMBL/GenBank/DDBJ databases">
        <title>Depth-based differentiation of microbial function through sediment-hosted aquifers and enrichment of novel symbionts in the deep terrestrial subsurface.</title>
        <authorList>
            <person name="Probst A.J."/>
            <person name="Ladd B."/>
            <person name="Jarett J.K."/>
            <person name="Geller-Mcgrath D.E."/>
            <person name="Sieber C.M.K."/>
            <person name="Emerson J.B."/>
            <person name="Anantharaman K."/>
            <person name="Thomas B.C."/>
            <person name="Malmstrom R."/>
            <person name="Stieglmeier M."/>
            <person name="Klingl A."/>
            <person name="Woyke T."/>
            <person name="Ryan C.M."/>
            <person name="Banfield J.F."/>
        </authorList>
    </citation>
    <scope>NUCLEOTIDE SEQUENCE [LARGE SCALE GENOMIC DNA]</scope>
</reference>
<keyword evidence="2" id="KW-0812">Transmembrane</keyword>
<proteinExistence type="predicted"/>
<dbReference type="InterPro" id="IPR038434">
    <property type="entry name" value="YARHG_sf"/>
</dbReference>
<dbReference type="EMBL" id="PEZV01000030">
    <property type="protein sequence ID" value="PIT97183.1"/>
    <property type="molecule type" value="Genomic_DNA"/>
</dbReference>
<evidence type="ECO:0000259" key="3">
    <source>
        <dbReference type="SMART" id="SM01324"/>
    </source>
</evidence>
<feature type="transmembrane region" description="Helical" evidence="2">
    <location>
        <begin position="30"/>
        <end position="52"/>
    </location>
</feature>
<feature type="domain" description="YARHG" evidence="3">
    <location>
        <begin position="212"/>
        <end position="294"/>
    </location>
</feature>
<sequence length="311" mass="33756">MNEQKTPVDQPVISKPTISTSSNSGRGSSAGIIILIVVLAIVVLGVGGYFGWKYLGKKILNKITGITATSTATSNSGKISVQTIEDALMYPGARITDQKQGGKESVYKAELTLSSSDSVDTIKAYYQNLANQKKWTIARQGSDSDNNYYMTVETKDFTAEINITKYEGYDTTDIDIKISGDNLVVGGIAVTPTATVSAKSTSGSTSGQASSDSYVISDSSTRIISKSELTGFTPWQLKVARNEIYARHGREFVHKDLQCYFQSKDWYKINPDFSESQLDSVENKNVAIILAYENEIGSTYVGNDTGCNTNP</sequence>
<evidence type="ECO:0000256" key="2">
    <source>
        <dbReference type="SAM" id="Phobius"/>
    </source>
</evidence>
<comment type="caution">
    <text evidence="4">The sequence shown here is derived from an EMBL/GenBank/DDBJ whole genome shotgun (WGS) entry which is preliminary data.</text>
</comment>
<evidence type="ECO:0000313" key="5">
    <source>
        <dbReference type="Proteomes" id="UP000228596"/>
    </source>
</evidence>
<keyword evidence="2" id="KW-1133">Transmembrane helix</keyword>
<dbReference type="Proteomes" id="UP000228596">
    <property type="component" value="Unassembled WGS sequence"/>
</dbReference>
<dbReference type="AlphaFoldDB" id="A0A2M6WWK1"/>
<dbReference type="Gene3D" id="1.20.58.1690">
    <property type="match status" value="1"/>
</dbReference>
<dbReference type="SMART" id="SM01324">
    <property type="entry name" value="YARHG"/>
    <property type="match status" value="1"/>
</dbReference>
<name>A0A2M6WWK1_9BACT</name>
<feature type="region of interest" description="Disordered" evidence="1">
    <location>
        <begin position="1"/>
        <end position="26"/>
    </location>
</feature>
<keyword evidence="2" id="KW-0472">Membrane</keyword>
<evidence type="ECO:0000313" key="4">
    <source>
        <dbReference type="EMBL" id="PIT97183.1"/>
    </source>
</evidence>
<organism evidence="4 5">
    <name type="scientific">Candidatus Berkelbacteria bacterium CG10_big_fil_rev_8_21_14_0_10_41_12</name>
    <dbReference type="NCBI Taxonomy" id="1974513"/>
    <lineage>
        <taxon>Bacteria</taxon>
        <taxon>Candidatus Berkelbacteria</taxon>
    </lineage>
</organism>
<accession>A0A2M6WWK1</accession>
<dbReference type="Pfam" id="PF13308">
    <property type="entry name" value="YARHG"/>
    <property type="match status" value="1"/>
</dbReference>
<gene>
    <name evidence="4" type="ORF">COT77_02850</name>
</gene>
<evidence type="ECO:0000256" key="1">
    <source>
        <dbReference type="SAM" id="MobiDB-lite"/>
    </source>
</evidence>
<protein>
    <recommendedName>
        <fullName evidence="3">YARHG domain-containing protein</fullName>
    </recommendedName>
</protein>